<accession>A0A512NQL5</accession>
<dbReference type="RefSeq" id="WP_147156557.1">
    <property type="nucleotide sequence ID" value="NZ_BKAJ01000209.1"/>
</dbReference>
<sequence>MSSMLNEAGGSAAARPQIHAARRFPATIGRFDDLADRAAIDKLTRWVEQRYRADLAERPSKHVYVSTLPEPAIAEIDRLRDSTLIRSLIAARVAPGSVIAPMKHTDELYISHYNKDRGGDQGLFDKHYDGNLRFLASSVVVRALIYLQSDATYKVVFDDSRVEKAFETYDFGLLDFHRELHWVEGQYNPTDRQRILLKCNYLVTPRNAAVAGRAALAANTAVFYVVKAAMEYSKSPRTPAERAVGFLCNLFRRMNNVHPLIPLALVAGVTTAALAAAIWGVSVL</sequence>
<evidence type="ECO:0000256" key="1">
    <source>
        <dbReference type="SAM" id="Phobius"/>
    </source>
</evidence>
<organism evidence="2 3">
    <name type="scientific">Reyranella soli</name>
    <dbReference type="NCBI Taxonomy" id="1230389"/>
    <lineage>
        <taxon>Bacteria</taxon>
        <taxon>Pseudomonadati</taxon>
        <taxon>Pseudomonadota</taxon>
        <taxon>Alphaproteobacteria</taxon>
        <taxon>Hyphomicrobiales</taxon>
        <taxon>Reyranellaceae</taxon>
        <taxon>Reyranella</taxon>
    </lineage>
</organism>
<dbReference type="EMBL" id="BKAJ01000209">
    <property type="protein sequence ID" value="GEP61243.1"/>
    <property type="molecule type" value="Genomic_DNA"/>
</dbReference>
<comment type="caution">
    <text evidence="2">The sequence shown here is derived from an EMBL/GenBank/DDBJ whole genome shotgun (WGS) entry which is preliminary data.</text>
</comment>
<gene>
    <name evidence="2" type="ORF">RSO01_84090</name>
</gene>
<keyword evidence="3" id="KW-1185">Reference proteome</keyword>
<dbReference type="AlphaFoldDB" id="A0A512NQL5"/>
<reference evidence="2 3" key="1">
    <citation type="submission" date="2019-07" db="EMBL/GenBank/DDBJ databases">
        <title>Whole genome shotgun sequence of Reyranella soli NBRC 108950.</title>
        <authorList>
            <person name="Hosoyama A."/>
            <person name="Uohara A."/>
            <person name="Ohji S."/>
            <person name="Ichikawa N."/>
        </authorList>
    </citation>
    <scope>NUCLEOTIDE SEQUENCE [LARGE SCALE GENOMIC DNA]</scope>
    <source>
        <strain evidence="2 3">NBRC 108950</strain>
    </source>
</reference>
<keyword evidence="1" id="KW-1133">Transmembrane helix</keyword>
<dbReference type="Proteomes" id="UP000321058">
    <property type="component" value="Unassembled WGS sequence"/>
</dbReference>
<dbReference type="OrthoDB" id="9827318at2"/>
<protein>
    <submittedName>
        <fullName evidence="2">Uncharacterized protein</fullName>
    </submittedName>
</protein>
<evidence type="ECO:0000313" key="3">
    <source>
        <dbReference type="Proteomes" id="UP000321058"/>
    </source>
</evidence>
<keyword evidence="1" id="KW-0472">Membrane</keyword>
<feature type="transmembrane region" description="Helical" evidence="1">
    <location>
        <begin position="260"/>
        <end position="281"/>
    </location>
</feature>
<keyword evidence="1" id="KW-0812">Transmembrane</keyword>
<name>A0A512NQL5_9HYPH</name>
<proteinExistence type="predicted"/>
<evidence type="ECO:0000313" key="2">
    <source>
        <dbReference type="EMBL" id="GEP61243.1"/>
    </source>
</evidence>